<feature type="region of interest" description="Disordered" evidence="2">
    <location>
        <begin position="830"/>
        <end position="873"/>
    </location>
</feature>
<evidence type="ECO:0000256" key="1">
    <source>
        <dbReference type="SAM" id="Coils"/>
    </source>
</evidence>
<keyword evidence="1" id="KW-0175">Coiled coil</keyword>
<evidence type="ECO:0000256" key="2">
    <source>
        <dbReference type="SAM" id="MobiDB-lite"/>
    </source>
</evidence>
<feature type="coiled-coil region" evidence="1">
    <location>
        <begin position="261"/>
        <end position="295"/>
    </location>
</feature>
<name>A0A931AHB0_9ACTN</name>
<dbReference type="RefSeq" id="WP_195900562.1">
    <property type="nucleotide sequence ID" value="NZ_JADOGI010000170.1"/>
</dbReference>
<proteinExistence type="predicted"/>
<keyword evidence="4" id="KW-1185">Reference proteome</keyword>
<accession>A0A931AHB0</accession>
<dbReference type="Proteomes" id="UP000605361">
    <property type="component" value="Unassembled WGS sequence"/>
</dbReference>
<evidence type="ECO:0000313" key="3">
    <source>
        <dbReference type="EMBL" id="MBF8191655.1"/>
    </source>
</evidence>
<sequence>MADLTVGELVAYASVDNKSFDSGLSHIERGLKAVTGSATASTGRMEKTVASGFDRMLHDVQSTLGDVAREAGKSGQASGTAFTQSLDSALDGVDAVAGRAGRDAGTSFIDEAREVLRYGELDADIDADITAALAALAELETAAEQSGQRAGDRFVRGADGRLRDARGRFVAQGKTLFDGLAEGAESSGSLMGKGFGEALGSAVRASANPALLAALGGVAVTAGPAIGAAMGGAIVAGIGTKLVTLGLTSLFHVQEIDKQWSAVEKKRVEAANKQAKELQAQFGELGRDLQLAMQEASEPLRSVLDEVRVQARGLADDIGPSLEEGFERARLPLEDFIRDASAGLKDLGDSIPSLMGGFGDVLGEIDIEGFLSDLGEELDELGRVVSENKTVIGAVLDGLLAVIPLAVDGLSKVIGFFGKMGLAVMTSAATIGEHMAGATRVISDVGTGVLNVVRTIGEALSNVPGMEDLGAKIVEGADAGIRKLDEFKKTADEASRAVRLKADIFQLQQDIDKALTALDDPNLTKERRAELSAEVERLLEAKGKAVLELGDPKLIAEYKSAITTEIGTLQSRLADARKELKDPELTKERRSKLNAEIDQLKDAVARAKEALASVKDKTVSIFVKTEYQDELSRQALRDANANAAGDIERYASGGVRAFAAGGRTSPGPHVATGPTILYGEGSDDEAFIPYDSRYRSRAIDLLSQVAEDFGLEVYNGKAAERVSQVSQSISGASTQLGDELGSARTALVDTLGDSGSLTSAIGDVGKVGESLVDGWTAGSAEIGATVGDMGATVSDAVIMMADETTASTHDLMVAVEELGAVVAATAELARGGAGSPKTKGGSDGKGPAGSPKSKGSLLTRPPGGLVEGHYGLDGPEGFTTRGGMSLSGRGGGGTSGGTQYGASGVTVNVDMSNSVVREEPDIDKIGSKVGFNILAQGLA</sequence>
<organism evidence="3 4">
    <name type="scientific">Nonomuraea cypriaca</name>
    <dbReference type="NCBI Taxonomy" id="1187855"/>
    <lineage>
        <taxon>Bacteria</taxon>
        <taxon>Bacillati</taxon>
        <taxon>Actinomycetota</taxon>
        <taxon>Actinomycetes</taxon>
        <taxon>Streptosporangiales</taxon>
        <taxon>Streptosporangiaceae</taxon>
        <taxon>Nonomuraea</taxon>
    </lineage>
</organism>
<gene>
    <name evidence="3" type="ORF">ITP53_39375</name>
</gene>
<comment type="caution">
    <text evidence="3">The sequence shown here is derived from an EMBL/GenBank/DDBJ whole genome shotgun (WGS) entry which is preliminary data.</text>
</comment>
<dbReference type="AlphaFoldDB" id="A0A931AHB0"/>
<protein>
    <submittedName>
        <fullName evidence="3">Uncharacterized protein</fullName>
    </submittedName>
</protein>
<dbReference type="EMBL" id="JADOGI010000170">
    <property type="protein sequence ID" value="MBF8191655.1"/>
    <property type="molecule type" value="Genomic_DNA"/>
</dbReference>
<evidence type="ECO:0000313" key="4">
    <source>
        <dbReference type="Proteomes" id="UP000605361"/>
    </source>
</evidence>
<reference evidence="3" key="1">
    <citation type="submission" date="2020-11" db="EMBL/GenBank/DDBJ databases">
        <title>Whole-genome analyses of Nonomuraea sp. K274.</title>
        <authorList>
            <person name="Veyisoglu A."/>
        </authorList>
    </citation>
    <scope>NUCLEOTIDE SEQUENCE</scope>
    <source>
        <strain evidence="3">K274</strain>
    </source>
</reference>
<feature type="coiled-coil region" evidence="1">
    <location>
        <begin position="590"/>
        <end position="617"/>
    </location>
</feature>